<evidence type="ECO:0000256" key="5">
    <source>
        <dbReference type="ARBA" id="ARBA00023014"/>
    </source>
</evidence>
<dbReference type="Proteomes" id="UP001595530">
    <property type="component" value="Unassembled WGS sequence"/>
</dbReference>
<proteinExistence type="predicted"/>
<dbReference type="PROSITE" id="PS51296">
    <property type="entry name" value="RIESKE"/>
    <property type="match status" value="1"/>
</dbReference>
<dbReference type="InterPro" id="IPR036922">
    <property type="entry name" value="Rieske_2Fe-2S_sf"/>
</dbReference>
<keyword evidence="3" id="KW-0560">Oxidoreductase</keyword>
<evidence type="ECO:0000256" key="4">
    <source>
        <dbReference type="ARBA" id="ARBA00023004"/>
    </source>
</evidence>
<evidence type="ECO:0000313" key="7">
    <source>
        <dbReference type="EMBL" id="MFC3111458.1"/>
    </source>
</evidence>
<sequence>MPKEPPVAVVRLENRPYGGYHNPHRADDDGFITSVGRGTPGGDYLRHYWHPFLLVSELKDLPIPVRLLGEDLVVFRDGSGRYGLLHRQCIHRGASLEYGIVAERGIRCSYHGWHFDVDGKVLDTPGEPPSSTIKEKFFQGAYKVREWQGLLFAYMGPAEDEPEFPIYDSTGYPIDNKVVPYRMNLPCNWVQIVENGCDPIHNAFLHAIVAGQQFSPVFKVLPQLDFPKTALGFLSMATRKVGDYVFIRAGEIGLPNFGQFPNGSNMANRESAAFRPWVTRWAVAVDDHNSFYIGFANVNSYNDPGGVIKPEEFGVDQFNFIGQTGDRPYAERQREPGDYDALVSQGAVANRKVEHLGTTDRGVVLFRRMLANAIREVQDGQKPAVPKLYGSGPVPTYAHELVVKVPPGVLLDDPKALAEFGYNAAQAFISSDHLVGAEREAAVQEKINALVRELTPSSATRTGEVS</sequence>
<keyword evidence="2" id="KW-0479">Metal-binding</keyword>
<evidence type="ECO:0000259" key="6">
    <source>
        <dbReference type="PROSITE" id="PS51296"/>
    </source>
</evidence>
<dbReference type="PANTHER" id="PTHR21266">
    <property type="entry name" value="IRON-SULFUR DOMAIN CONTAINING PROTEIN"/>
    <property type="match status" value="1"/>
</dbReference>
<dbReference type="EMBL" id="JBHRTP010000136">
    <property type="protein sequence ID" value="MFC3111458.1"/>
    <property type="molecule type" value="Genomic_DNA"/>
</dbReference>
<dbReference type="InterPro" id="IPR017941">
    <property type="entry name" value="Rieske_2Fe-2S"/>
</dbReference>
<evidence type="ECO:0000256" key="2">
    <source>
        <dbReference type="ARBA" id="ARBA00022723"/>
    </source>
</evidence>
<accession>A0ABV7F8N5</accession>
<dbReference type="Gene3D" id="2.102.10.10">
    <property type="entry name" value="Rieske [2Fe-2S] iron-sulphur domain"/>
    <property type="match status" value="1"/>
</dbReference>
<dbReference type="SUPFAM" id="SSF55961">
    <property type="entry name" value="Bet v1-like"/>
    <property type="match status" value="1"/>
</dbReference>
<feature type="domain" description="Rieske" evidence="6">
    <location>
        <begin position="49"/>
        <end position="153"/>
    </location>
</feature>
<keyword evidence="4" id="KW-0408">Iron</keyword>
<evidence type="ECO:0000256" key="1">
    <source>
        <dbReference type="ARBA" id="ARBA00022714"/>
    </source>
</evidence>
<organism evidence="7 8">
    <name type="scientific">Undibacterium arcticum</name>
    <dbReference type="NCBI Taxonomy" id="1762892"/>
    <lineage>
        <taxon>Bacteria</taxon>
        <taxon>Pseudomonadati</taxon>
        <taxon>Pseudomonadota</taxon>
        <taxon>Betaproteobacteria</taxon>
        <taxon>Burkholderiales</taxon>
        <taxon>Oxalobacteraceae</taxon>
        <taxon>Undibacterium</taxon>
    </lineage>
</organism>
<dbReference type="PROSITE" id="PS00570">
    <property type="entry name" value="RING_HYDROXYL_ALPHA"/>
    <property type="match status" value="1"/>
</dbReference>
<keyword evidence="8" id="KW-1185">Reference proteome</keyword>
<keyword evidence="5" id="KW-0411">Iron-sulfur</keyword>
<comment type="caution">
    <text evidence="7">The sequence shown here is derived from an EMBL/GenBank/DDBJ whole genome shotgun (WGS) entry which is preliminary data.</text>
</comment>
<dbReference type="InterPro" id="IPR015881">
    <property type="entry name" value="ARHD_Rieske_2Fe_2S"/>
</dbReference>
<dbReference type="InterPro" id="IPR050584">
    <property type="entry name" value="Cholesterol_7-desaturase"/>
</dbReference>
<reference evidence="8" key="1">
    <citation type="journal article" date="2019" name="Int. J. Syst. Evol. Microbiol.">
        <title>The Global Catalogue of Microorganisms (GCM) 10K type strain sequencing project: providing services to taxonomists for standard genome sequencing and annotation.</title>
        <authorList>
            <consortium name="The Broad Institute Genomics Platform"/>
            <consortium name="The Broad Institute Genome Sequencing Center for Infectious Disease"/>
            <person name="Wu L."/>
            <person name="Ma J."/>
        </authorList>
    </citation>
    <scope>NUCLEOTIDE SEQUENCE [LARGE SCALE GENOMIC DNA]</scope>
    <source>
        <strain evidence="8">KCTC 42986</strain>
    </source>
</reference>
<protein>
    <submittedName>
        <fullName evidence="7">Rieske 2Fe-2S domain-containing protein</fullName>
    </submittedName>
</protein>
<dbReference type="CDD" id="cd03479">
    <property type="entry name" value="Rieske_RO_Alpha_PhDO_like"/>
    <property type="match status" value="1"/>
</dbReference>
<dbReference type="RefSeq" id="WP_390333569.1">
    <property type="nucleotide sequence ID" value="NZ_JBHRTP010000136.1"/>
</dbReference>
<dbReference type="Pfam" id="PF00355">
    <property type="entry name" value="Rieske"/>
    <property type="match status" value="1"/>
</dbReference>
<gene>
    <name evidence="7" type="ORF">ACFOFO_26545</name>
</gene>
<dbReference type="SUPFAM" id="SSF50022">
    <property type="entry name" value="ISP domain"/>
    <property type="match status" value="1"/>
</dbReference>
<evidence type="ECO:0000313" key="8">
    <source>
        <dbReference type="Proteomes" id="UP001595530"/>
    </source>
</evidence>
<evidence type="ECO:0000256" key="3">
    <source>
        <dbReference type="ARBA" id="ARBA00023002"/>
    </source>
</evidence>
<dbReference type="PANTHER" id="PTHR21266:SF59">
    <property type="entry name" value="BLR4922 PROTEIN"/>
    <property type="match status" value="1"/>
</dbReference>
<keyword evidence="1" id="KW-0001">2Fe-2S</keyword>
<name>A0ABV7F8N5_9BURK</name>